<protein>
    <submittedName>
        <fullName evidence="3">Predicted protein</fullName>
    </submittedName>
</protein>
<organism evidence="4">
    <name type="scientific">Naegleria gruberi</name>
    <name type="common">Amoeba</name>
    <dbReference type="NCBI Taxonomy" id="5762"/>
    <lineage>
        <taxon>Eukaryota</taxon>
        <taxon>Discoba</taxon>
        <taxon>Heterolobosea</taxon>
        <taxon>Tetramitia</taxon>
        <taxon>Eutetramitia</taxon>
        <taxon>Vahlkampfiidae</taxon>
        <taxon>Naegleria</taxon>
    </lineage>
</organism>
<keyword evidence="1" id="KW-1133">Transmembrane helix</keyword>
<dbReference type="EMBL" id="GG738850">
    <property type="protein sequence ID" value="EFC48711.1"/>
    <property type="molecule type" value="Genomic_DNA"/>
</dbReference>
<gene>
    <name evidence="3" type="ORF">NAEGRDRAFT_46316</name>
</gene>
<reference evidence="3 4" key="1">
    <citation type="journal article" date="2010" name="Cell">
        <title>The genome of Naegleria gruberi illuminates early eukaryotic versatility.</title>
        <authorList>
            <person name="Fritz-Laylin L.K."/>
            <person name="Prochnik S.E."/>
            <person name="Ginger M.L."/>
            <person name="Dacks J.B."/>
            <person name="Carpenter M.L."/>
            <person name="Field M.C."/>
            <person name="Kuo A."/>
            <person name="Paredez A."/>
            <person name="Chapman J."/>
            <person name="Pham J."/>
            <person name="Shu S."/>
            <person name="Neupane R."/>
            <person name="Cipriano M."/>
            <person name="Mancuso J."/>
            <person name="Tu H."/>
            <person name="Salamov A."/>
            <person name="Lindquist E."/>
            <person name="Shapiro H."/>
            <person name="Lucas S."/>
            <person name="Grigoriev I.V."/>
            <person name="Cande W.Z."/>
            <person name="Fulton C."/>
            <person name="Rokhsar D.S."/>
            <person name="Dawson S.C."/>
        </authorList>
    </citation>
    <scope>NUCLEOTIDE SEQUENCE [LARGE SCALE GENOMIC DNA]</scope>
    <source>
        <strain evidence="3 4">NEG-M</strain>
    </source>
</reference>
<dbReference type="OrthoDB" id="10348731at2759"/>
<dbReference type="Pfam" id="PF13761">
    <property type="entry name" value="DUF4166"/>
    <property type="match status" value="1"/>
</dbReference>
<evidence type="ECO:0000256" key="1">
    <source>
        <dbReference type="SAM" id="Phobius"/>
    </source>
</evidence>
<dbReference type="Proteomes" id="UP000006671">
    <property type="component" value="Unassembled WGS sequence"/>
</dbReference>
<name>D2V342_NAEGR</name>
<dbReference type="RefSeq" id="XP_002681455.1">
    <property type="nucleotide sequence ID" value="XM_002681409.1"/>
</dbReference>
<keyword evidence="4" id="KW-1185">Reference proteome</keyword>
<evidence type="ECO:0000313" key="3">
    <source>
        <dbReference type="EMBL" id="EFC48711.1"/>
    </source>
</evidence>
<feature type="transmembrane region" description="Helical" evidence="1">
    <location>
        <begin position="438"/>
        <end position="456"/>
    </location>
</feature>
<keyword evidence="1" id="KW-0472">Membrane</keyword>
<dbReference type="OMA" id="NICNESW"/>
<evidence type="ECO:0000259" key="2">
    <source>
        <dbReference type="Pfam" id="PF13761"/>
    </source>
</evidence>
<evidence type="ECO:0000313" key="4">
    <source>
        <dbReference type="Proteomes" id="UP000006671"/>
    </source>
</evidence>
<dbReference type="VEuPathDB" id="AmoebaDB:NAEGRDRAFT_46316"/>
<feature type="transmembrane region" description="Helical" evidence="1">
    <location>
        <begin position="468"/>
        <end position="489"/>
    </location>
</feature>
<dbReference type="AlphaFoldDB" id="D2V342"/>
<keyword evidence="1" id="KW-0812">Transmembrane</keyword>
<feature type="transmembrane region" description="Helical" evidence="1">
    <location>
        <begin position="268"/>
        <end position="289"/>
    </location>
</feature>
<dbReference type="InterPro" id="IPR025311">
    <property type="entry name" value="DUF4166"/>
</dbReference>
<dbReference type="GeneID" id="8861554"/>
<feature type="transmembrane region" description="Helical" evidence="1">
    <location>
        <begin position="301"/>
        <end position="331"/>
    </location>
</feature>
<dbReference type="CDD" id="cd09917">
    <property type="entry name" value="F-box_SF"/>
    <property type="match status" value="1"/>
</dbReference>
<accession>D2V342</accession>
<dbReference type="KEGG" id="ngr:NAEGRDRAFT_46316"/>
<dbReference type="InParanoid" id="D2V342"/>
<sequence length="758" mass="87373">MAVVEMILEDKEQQPNDDHHKPYEVVLDNDSSLASEGYSSHSTAQLLVYKQFSVGRRADDDDGEQGLADDELCYIFAFLSNDIASLIKVSMSCKHFRYLAVERLFIDQGLLANMLLHSVNNQLYIRQVILKHVTTEKGKVNDLSLIKADEQIFGSCIANCSTSTITRVDSEEQADLLNTCIDSLLLNYLNNVKKNPYKLVYVEVFDSYWRSVIDLARNCKNDEKDNEKLYCAFRNFMKNLVQFQSYSSKFELDRRWGLSTSNLIIQDLLIKTLYGLYIITLIAIIVFLLFPNQVLESMTLLFLFCVTMGVTFTLSSISGHFYLFSMLYWIYKGSRDISRIDSVCNNLFTTPIQDKIPTFDPIISQHARALIGHFRYARSYFIYYYHILMRTQVKRMVREICVHNGIREEFMVRFENICNESWWNDLNDLTDDILSTRFLFTVLDIIPMVSICLWIANSSLKSFLGEEALHVIGFLILNISLLISSVELFDIVRSYILTNNITIHYSSSNPERGKYVQKQRKKEQAMIQWKDNFIKQSCNLLSTKRFFSTSSLLQQQSKNDDPLQFGLGKEVIEKLPPYFVDFHRGIANDPEKSIATGSLQVIRGETFISQLFATLGGLPKENEGAQVIVKIEDNYWKRTFDGEALTSKWSIKDDLVIESFGIFSFGFKLVPIYRNDLEGYENAPYEIVGFEHQFKKMYLFGFIPLPRLLSIDPSGHSICVFDKNSRPTNSWYVEVNIKNPIIGHLCSYIGVMSINSKL</sequence>
<proteinExistence type="predicted"/>
<feature type="domain" description="DUF4166" evidence="2">
    <location>
        <begin position="575"/>
        <end position="752"/>
    </location>
</feature>